<feature type="domain" description="F-box" evidence="1">
    <location>
        <begin position="10"/>
        <end position="63"/>
    </location>
</feature>
<organism evidence="2 3">
    <name type="scientific">Gymnopus androsaceus JB14</name>
    <dbReference type="NCBI Taxonomy" id="1447944"/>
    <lineage>
        <taxon>Eukaryota</taxon>
        <taxon>Fungi</taxon>
        <taxon>Dikarya</taxon>
        <taxon>Basidiomycota</taxon>
        <taxon>Agaricomycotina</taxon>
        <taxon>Agaricomycetes</taxon>
        <taxon>Agaricomycetidae</taxon>
        <taxon>Agaricales</taxon>
        <taxon>Marasmiineae</taxon>
        <taxon>Omphalotaceae</taxon>
        <taxon>Gymnopus</taxon>
    </lineage>
</organism>
<dbReference type="Pfam" id="PF12937">
    <property type="entry name" value="F-box-like"/>
    <property type="match status" value="1"/>
</dbReference>
<dbReference type="InterPro" id="IPR032675">
    <property type="entry name" value="LRR_dom_sf"/>
</dbReference>
<dbReference type="Proteomes" id="UP000799118">
    <property type="component" value="Unassembled WGS sequence"/>
</dbReference>
<dbReference type="SUPFAM" id="SSF81383">
    <property type="entry name" value="F-box domain"/>
    <property type="match status" value="1"/>
</dbReference>
<dbReference type="OrthoDB" id="2998842at2759"/>
<name>A0A6A4IVB3_9AGAR</name>
<reference evidence="2" key="1">
    <citation type="journal article" date="2019" name="Environ. Microbiol.">
        <title>Fungal ecological strategies reflected in gene transcription - a case study of two litter decomposers.</title>
        <authorList>
            <person name="Barbi F."/>
            <person name="Kohler A."/>
            <person name="Barry K."/>
            <person name="Baskaran P."/>
            <person name="Daum C."/>
            <person name="Fauchery L."/>
            <person name="Ihrmark K."/>
            <person name="Kuo A."/>
            <person name="LaButti K."/>
            <person name="Lipzen A."/>
            <person name="Morin E."/>
            <person name="Grigoriev I.V."/>
            <person name="Henrissat B."/>
            <person name="Lindahl B."/>
            <person name="Martin F."/>
        </authorList>
    </citation>
    <scope>NUCLEOTIDE SEQUENCE</scope>
    <source>
        <strain evidence="2">JB14</strain>
    </source>
</reference>
<sequence length="472" mass="53356">MNCTAPIRWLPNEILTLIFEHICVGPATVQKILGDAPPVLQLSAVCSHWRSVLQSAPSLWTDIMLWFDADGNIPRFETVRLFLEQSKEKLLTLSIHFDHGGAIQLQKILDHPAFLAIASHAHRWEFLELTGQWPEDLCILRAPVISSCPELETLKLFEFDECDYGFVLGFVPMPKLTHLHGADFSPLHPTHSFPWHQLTRLGLDAIMHSVPRLVELCENLLDLDIHVDPRWEIHVPHLHISTTHPNLKCLCIKLRSSDPDDPETQILGQLLAALSFPSLTELEIINDSHESPNEKQAVVHCSFDMLEIFINKCSSTLEELALHDVSISDSDLTALLRNLPSLTSISIQDPHTTSAGTPIDVICPLSTAFINSLRVKTNPVLLPNLERISLVIRKEFDERTLIRMINSRWSIHDDSDDEDEDEDVEINFLYFAAVRIQLPGVDLEKLRPLKAMKEEGLEISVKTGMLDVVDFI</sequence>
<dbReference type="InterPro" id="IPR001810">
    <property type="entry name" value="F-box_dom"/>
</dbReference>
<protein>
    <recommendedName>
        <fullName evidence="1">F-box domain-containing protein</fullName>
    </recommendedName>
</protein>
<keyword evidence="3" id="KW-1185">Reference proteome</keyword>
<dbReference type="SUPFAM" id="SSF52047">
    <property type="entry name" value="RNI-like"/>
    <property type="match status" value="1"/>
</dbReference>
<dbReference type="PANTHER" id="PTHR38926:SF72">
    <property type="entry name" value="IM:7136021-RELATED"/>
    <property type="match status" value="1"/>
</dbReference>
<evidence type="ECO:0000259" key="1">
    <source>
        <dbReference type="Pfam" id="PF12937"/>
    </source>
</evidence>
<evidence type="ECO:0000313" key="2">
    <source>
        <dbReference type="EMBL" id="KAE9411384.1"/>
    </source>
</evidence>
<dbReference type="Gene3D" id="3.80.10.10">
    <property type="entry name" value="Ribonuclease Inhibitor"/>
    <property type="match status" value="1"/>
</dbReference>
<gene>
    <name evidence="2" type="ORF">BT96DRAFT_10315</name>
</gene>
<dbReference type="PANTHER" id="PTHR38926">
    <property type="entry name" value="F-BOX DOMAIN CONTAINING PROTEIN, EXPRESSED"/>
    <property type="match status" value="1"/>
</dbReference>
<proteinExistence type="predicted"/>
<dbReference type="EMBL" id="ML769383">
    <property type="protein sequence ID" value="KAE9411384.1"/>
    <property type="molecule type" value="Genomic_DNA"/>
</dbReference>
<dbReference type="AlphaFoldDB" id="A0A6A4IVB3"/>
<accession>A0A6A4IVB3</accession>
<dbReference type="InterPro" id="IPR036047">
    <property type="entry name" value="F-box-like_dom_sf"/>
</dbReference>
<dbReference type="Gene3D" id="1.20.1280.50">
    <property type="match status" value="1"/>
</dbReference>
<evidence type="ECO:0000313" key="3">
    <source>
        <dbReference type="Proteomes" id="UP000799118"/>
    </source>
</evidence>